<dbReference type="STRING" id="77044.A0A1W2TPJ0"/>
<protein>
    <submittedName>
        <fullName evidence="5">Putative n-acetyltransferase p20</fullName>
    </submittedName>
</protein>
<dbReference type="Gene3D" id="3.40.630.30">
    <property type="match status" value="1"/>
</dbReference>
<dbReference type="Pfam" id="PF13302">
    <property type="entry name" value="Acetyltransf_3"/>
    <property type="match status" value="1"/>
</dbReference>
<evidence type="ECO:0000313" key="6">
    <source>
        <dbReference type="Proteomes" id="UP000054516"/>
    </source>
</evidence>
<evidence type="ECO:0000259" key="4">
    <source>
        <dbReference type="PROSITE" id="PS51186"/>
    </source>
</evidence>
<keyword evidence="6" id="KW-1185">Reference proteome</keyword>
<dbReference type="PANTHER" id="PTHR43792:SF8">
    <property type="entry name" value="[RIBOSOMAL PROTEIN US5]-ALANINE N-ACETYLTRANSFERASE"/>
    <property type="match status" value="1"/>
</dbReference>
<dbReference type="EMBL" id="DF977491">
    <property type="protein sequence ID" value="GAP90319.2"/>
    <property type="molecule type" value="Genomic_DNA"/>
</dbReference>
<dbReference type="Proteomes" id="UP000054516">
    <property type="component" value="Unassembled WGS sequence"/>
</dbReference>
<dbReference type="InterPro" id="IPR051531">
    <property type="entry name" value="N-acetyltransferase"/>
</dbReference>
<dbReference type="SUPFAM" id="SSF55729">
    <property type="entry name" value="Acyl-CoA N-acyltransferases (Nat)"/>
    <property type="match status" value="1"/>
</dbReference>
<accession>A0A1W2TPJ0</accession>
<dbReference type="AlphaFoldDB" id="A0A1W2TPJ0"/>
<comment type="similarity">
    <text evidence="3">Belongs to the acetyltransferase family. RimJ subfamily.</text>
</comment>
<gene>
    <name evidence="5" type="ORF">SAMD00023353_4600690</name>
</gene>
<dbReference type="PANTHER" id="PTHR43792">
    <property type="entry name" value="GNAT FAMILY, PUTATIVE (AFU_ORTHOLOGUE AFUA_3G00765)-RELATED-RELATED"/>
    <property type="match status" value="1"/>
</dbReference>
<dbReference type="InterPro" id="IPR016181">
    <property type="entry name" value="Acyl_CoA_acyltransferase"/>
</dbReference>
<proteinExistence type="inferred from homology"/>
<dbReference type="GO" id="GO:0016747">
    <property type="term" value="F:acyltransferase activity, transferring groups other than amino-acyl groups"/>
    <property type="evidence" value="ECO:0007669"/>
    <property type="project" value="InterPro"/>
</dbReference>
<dbReference type="InterPro" id="IPR000182">
    <property type="entry name" value="GNAT_dom"/>
</dbReference>
<feature type="domain" description="N-acetyltransferase" evidence="4">
    <location>
        <begin position="28"/>
        <end position="190"/>
    </location>
</feature>
<name>A0A1W2TPJ0_ROSNE</name>
<evidence type="ECO:0000256" key="1">
    <source>
        <dbReference type="ARBA" id="ARBA00022679"/>
    </source>
</evidence>
<dbReference type="OrthoDB" id="630895at2759"/>
<keyword evidence="2" id="KW-0012">Acyltransferase</keyword>
<dbReference type="PROSITE" id="PS51186">
    <property type="entry name" value="GNAT"/>
    <property type="match status" value="1"/>
</dbReference>
<organism evidence="5">
    <name type="scientific">Rosellinia necatrix</name>
    <name type="common">White root-rot fungus</name>
    <dbReference type="NCBI Taxonomy" id="77044"/>
    <lineage>
        <taxon>Eukaryota</taxon>
        <taxon>Fungi</taxon>
        <taxon>Dikarya</taxon>
        <taxon>Ascomycota</taxon>
        <taxon>Pezizomycotina</taxon>
        <taxon>Sordariomycetes</taxon>
        <taxon>Xylariomycetidae</taxon>
        <taxon>Xylariales</taxon>
        <taxon>Xylariaceae</taxon>
        <taxon>Rosellinia</taxon>
    </lineage>
</organism>
<evidence type="ECO:0000256" key="3">
    <source>
        <dbReference type="ARBA" id="ARBA00038502"/>
    </source>
</evidence>
<keyword evidence="1 5" id="KW-0808">Transferase</keyword>
<dbReference type="OMA" id="DILYRTW"/>
<reference evidence="5" key="1">
    <citation type="submission" date="2016-03" db="EMBL/GenBank/DDBJ databases">
        <title>Draft genome sequence of Rosellinia necatrix.</title>
        <authorList>
            <person name="Kanematsu S."/>
        </authorList>
    </citation>
    <scope>NUCLEOTIDE SEQUENCE [LARGE SCALE GENOMIC DNA]</scope>
    <source>
        <strain evidence="5">W97</strain>
    </source>
</reference>
<evidence type="ECO:0000313" key="5">
    <source>
        <dbReference type="EMBL" id="GAP90319.2"/>
    </source>
</evidence>
<evidence type="ECO:0000256" key="2">
    <source>
        <dbReference type="ARBA" id="ARBA00023315"/>
    </source>
</evidence>
<sequence>MSTAPSDSPAAACGYAVPATAVVATARFYLRPFEESDAEALAAAADDPEVSRQLRSRFPSPYTLADARSRIAYCRSPEGPAAVGLTLGVFTPAGEFVGPMTLEPPAGDPIYAGTRELGYFAGRKFWGRGLMSAAVKEFTRWAFATLPDLLRIEAAVFEPNEASKRVLTKAGFVKEGTRRLVAVKDGKQISEDVFGLIRTDIEV</sequence>